<evidence type="ECO:0000313" key="3">
    <source>
        <dbReference type="Proteomes" id="UP000409037"/>
    </source>
</evidence>
<name>A0A5E7ALE5_PSEFL</name>
<evidence type="ECO:0008006" key="4">
    <source>
        <dbReference type="Google" id="ProtNLM"/>
    </source>
</evidence>
<accession>A0A5E7ALE5</accession>
<reference evidence="2 3" key="1">
    <citation type="submission" date="2019-09" db="EMBL/GenBank/DDBJ databases">
        <authorList>
            <person name="Chandra G."/>
            <person name="Truman W A."/>
        </authorList>
    </citation>
    <scope>NUCLEOTIDE SEQUENCE [LARGE SCALE GENOMIC DNA]</scope>
    <source>
        <strain evidence="2">PS833</strain>
    </source>
</reference>
<gene>
    <name evidence="2" type="ORF">PS833_00778</name>
</gene>
<evidence type="ECO:0000313" key="2">
    <source>
        <dbReference type="EMBL" id="VVN76631.1"/>
    </source>
</evidence>
<feature type="region of interest" description="Disordered" evidence="1">
    <location>
        <begin position="186"/>
        <end position="216"/>
    </location>
</feature>
<feature type="compositionally biased region" description="Basic and acidic residues" evidence="1">
    <location>
        <begin position="207"/>
        <end position="216"/>
    </location>
</feature>
<organism evidence="2 3">
    <name type="scientific">Pseudomonas fluorescens</name>
    <dbReference type="NCBI Taxonomy" id="294"/>
    <lineage>
        <taxon>Bacteria</taxon>
        <taxon>Pseudomonadati</taxon>
        <taxon>Pseudomonadota</taxon>
        <taxon>Gammaproteobacteria</taxon>
        <taxon>Pseudomonadales</taxon>
        <taxon>Pseudomonadaceae</taxon>
        <taxon>Pseudomonas</taxon>
    </lineage>
</organism>
<sequence>MREPEKHPLFQLPQNRQVKIWRFMDFTKFVALLESRNLFFSRADLLGDPFEGSISVKAHELRKAEARRIGREFQGIDTAVVTLAGFGDRLWDSLDADTYMQRWTSEWMSISCWHMNEVESAAMWQLYASSGNGVAIQSTYQRLREALPDDVYIGEVKYICYKNDNLDLSNSFSPFMSKRESFSHERELRAIHSSPPSHKRVNPSTGQEERFSAHDVRNSEAGKSFRVDLNQLVERVHISPLVQHWYADLVRSVAQKYGLHAEIKQSDLDEKPIF</sequence>
<protein>
    <recommendedName>
        <fullName evidence="4">DUF2971 domain-containing protein</fullName>
    </recommendedName>
</protein>
<evidence type="ECO:0000256" key="1">
    <source>
        <dbReference type="SAM" id="MobiDB-lite"/>
    </source>
</evidence>
<dbReference type="EMBL" id="CABVHU010000001">
    <property type="protein sequence ID" value="VVN76631.1"/>
    <property type="molecule type" value="Genomic_DNA"/>
</dbReference>
<dbReference type="Proteomes" id="UP000409037">
    <property type="component" value="Unassembled WGS sequence"/>
</dbReference>
<proteinExistence type="predicted"/>
<dbReference type="AlphaFoldDB" id="A0A5E7ALE5"/>